<evidence type="ECO:0000313" key="1">
    <source>
        <dbReference type="EMBL" id="CAE6493338.1"/>
    </source>
</evidence>
<dbReference type="PANTHER" id="PTHR34387:SF2">
    <property type="entry name" value="SLR1258 PROTEIN"/>
    <property type="match status" value="1"/>
</dbReference>
<dbReference type="InterPro" id="IPR007497">
    <property type="entry name" value="SIMPL/DUF541"/>
</dbReference>
<dbReference type="RefSeq" id="WP_205098997.1">
    <property type="nucleotide sequence ID" value="NZ_CAJNAQ010000005.1"/>
</dbReference>
<dbReference type="Proteomes" id="UP000655759">
    <property type="component" value="Unassembled WGS sequence"/>
</dbReference>
<dbReference type="EMBL" id="CAJNAQ010000005">
    <property type="protein sequence ID" value="CAE6493338.1"/>
    <property type="molecule type" value="Genomic_DNA"/>
</dbReference>
<dbReference type="Gene3D" id="3.30.110.170">
    <property type="entry name" value="Protein of unknown function (DUF541), domain 1"/>
    <property type="match status" value="2"/>
</dbReference>
<reference evidence="1" key="1">
    <citation type="submission" date="2021-02" db="EMBL/GenBank/DDBJ databases">
        <authorList>
            <person name="Han P."/>
        </authorList>
    </citation>
    <scope>NUCLEOTIDE SEQUENCE</scope>
    <source>
        <strain evidence="1">Candidatus Nitrosotenuis uzonensis 5A</strain>
    </source>
</reference>
<organism evidence="1 2">
    <name type="scientific">Candidatus Nitrosotenuis uzonensis</name>
    <dbReference type="NCBI Taxonomy" id="1407055"/>
    <lineage>
        <taxon>Archaea</taxon>
        <taxon>Nitrososphaerota</taxon>
        <taxon>Candidatus Nitrosotenuis</taxon>
    </lineage>
</organism>
<sequence length="370" mass="39898">MNNKHHSALAFALVASIALFLVPVSGSAYAQSTSTSTIKVTGDASIKMDPDQAIMIVVVQTPPSEITVALDEQKSKTSRIINELRTVLGNDESSSITVGQMSLNPVYGGTPSYSGISTFSIYSSTAVETSIDKFSDIVRKLTESGFGFEGVYATHLMYASAYGPRLQAGEAQETSPEGTAEDSGKITLNVSINTKPGTLNDVLTEYDEKYKKLVSILAEAGISADQIKPANVNINPFYYGPTQSSSFQTYSQIVVKTDARNIEKVSTIAQKESAYVESTLLSISDPAIEKLREKLNRQAFDNAKSRAESMANIAGMKVGAVKSIESTTSLVNPYGGYQSYKGLYVIPPYYYQNLSGEIASSITVEFEMTK</sequence>
<name>A0A812EVH5_9ARCH</name>
<gene>
    <name evidence="1" type="ORF">NUZ5A_50150</name>
</gene>
<dbReference type="Gene3D" id="3.30.70.2970">
    <property type="entry name" value="Protein of unknown function (DUF541), domain 2"/>
    <property type="match status" value="2"/>
</dbReference>
<evidence type="ECO:0000313" key="2">
    <source>
        <dbReference type="Proteomes" id="UP000655759"/>
    </source>
</evidence>
<dbReference type="InterPro" id="IPR052022">
    <property type="entry name" value="26kDa_periplasmic_antigen"/>
</dbReference>
<dbReference type="GO" id="GO:0006974">
    <property type="term" value="P:DNA damage response"/>
    <property type="evidence" value="ECO:0007669"/>
    <property type="project" value="TreeGrafter"/>
</dbReference>
<dbReference type="PANTHER" id="PTHR34387">
    <property type="entry name" value="SLR1258 PROTEIN"/>
    <property type="match status" value="1"/>
</dbReference>
<dbReference type="AlphaFoldDB" id="A0A812EVH5"/>
<proteinExistence type="predicted"/>
<dbReference type="Pfam" id="PF04402">
    <property type="entry name" value="SIMPL"/>
    <property type="match status" value="2"/>
</dbReference>
<comment type="caution">
    <text evidence="1">The sequence shown here is derived from an EMBL/GenBank/DDBJ whole genome shotgun (WGS) entry which is preliminary data.</text>
</comment>
<protein>
    <recommendedName>
        <fullName evidence="3">DUF541 domain-containing protein</fullName>
    </recommendedName>
</protein>
<evidence type="ECO:0008006" key="3">
    <source>
        <dbReference type="Google" id="ProtNLM"/>
    </source>
</evidence>
<accession>A0A812EVH5</accession>